<accession>A0ABU6U447</accession>
<dbReference type="PANTHER" id="PTHR31286">
    <property type="entry name" value="GLYCINE-RICH CELL WALL STRUCTURAL PROTEIN 1.8-LIKE"/>
    <property type="match status" value="1"/>
</dbReference>
<feature type="compositionally biased region" description="Basic and acidic residues" evidence="1">
    <location>
        <begin position="210"/>
        <end position="233"/>
    </location>
</feature>
<evidence type="ECO:0000259" key="2">
    <source>
        <dbReference type="Pfam" id="PF14392"/>
    </source>
</evidence>
<feature type="compositionally biased region" description="Basic and acidic residues" evidence="1">
    <location>
        <begin position="249"/>
        <end position="258"/>
    </location>
</feature>
<sequence>MSEGGVDRPPNTAGGDEEEGDVVQLGEEDILESSRTCERSLIGRIFADRGFLEYDVNRIARGSPWLFKGFVIHLEKWEEGAENGEEAGLPEQFKTLEVGRRLARRIREVLEVDLFEMKGRENRIVKARVELNGTKRIKYSLRLECPGRNQIEIGLRYERVGIVCLYCASLGHDPQNCQMLMEDTQQNRLKQEALGEWVRADQVGKRIFSDKFKKEEEKENRDRNYPQPEKKPIPEWLTDSMGKLNLKEEKRGDKEKGKLQTIETNSKAENSSKINRTALLEIPTPMNTEENSILVMQDNSNFKRIHDLKQAARQSGGEIRGELEIKG</sequence>
<dbReference type="EMBL" id="JASCZI010120853">
    <property type="protein sequence ID" value="MED6155940.1"/>
    <property type="molecule type" value="Genomic_DNA"/>
</dbReference>
<name>A0ABU6U447_9FABA</name>
<dbReference type="PANTHER" id="PTHR31286:SF178">
    <property type="entry name" value="DUF4283 DOMAIN-CONTAINING PROTEIN"/>
    <property type="match status" value="1"/>
</dbReference>
<evidence type="ECO:0000313" key="4">
    <source>
        <dbReference type="Proteomes" id="UP001341840"/>
    </source>
</evidence>
<feature type="compositionally biased region" description="Polar residues" evidence="1">
    <location>
        <begin position="261"/>
        <end position="274"/>
    </location>
</feature>
<dbReference type="InterPro" id="IPR040256">
    <property type="entry name" value="At4g02000-like"/>
</dbReference>
<feature type="domain" description="Zinc knuckle CX2CX4HX4C" evidence="2">
    <location>
        <begin position="134"/>
        <end position="178"/>
    </location>
</feature>
<organism evidence="3 4">
    <name type="scientific">Stylosanthes scabra</name>
    <dbReference type="NCBI Taxonomy" id="79078"/>
    <lineage>
        <taxon>Eukaryota</taxon>
        <taxon>Viridiplantae</taxon>
        <taxon>Streptophyta</taxon>
        <taxon>Embryophyta</taxon>
        <taxon>Tracheophyta</taxon>
        <taxon>Spermatophyta</taxon>
        <taxon>Magnoliopsida</taxon>
        <taxon>eudicotyledons</taxon>
        <taxon>Gunneridae</taxon>
        <taxon>Pentapetalae</taxon>
        <taxon>rosids</taxon>
        <taxon>fabids</taxon>
        <taxon>Fabales</taxon>
        <taxon>Fabaceae</taxon>
        <taxon>Papilionoideae</taxon>
        <taxon>50 kb inversion clade</taxon>
        <taxon>dalbergioids sensu lato</taxon>
        <taxon>Dalbergieae</taxon>
        <taxon>Pterocarpus clade</taxon>
        <taxon>Stylosanthes</taxon>
    </lineage>
</organism>
<feature type="region of interest" description="Disordered" evidence="1">
    <location>
        <begin position="249"/>
        <end position="274"/>
    </location>
</feature>
<dbReference type="Proteomes" id="UP001341840">
    <property type="component" value="Unassembled WGS sequence"/>
</dbReference>
<reference evidence="3 4" key="1">
    <citation type="journal article" date="2023" name="Plants (Basel)">
        <title>Bridging the Gap: Combining Genomics and Transcriptomics Approaches to Understand Stylosanthes scabra, an Orphan Legume from the Brazilian Caatinga.</title>
        <authorList>
            <person name="Ferreira-Neto J.R.C."/>
            <person name="da Silva M.D."/>
            <person name="Binneck E."/>
            <person name="de Melo N.F."/>
            <person name="da Silva R.H."/>
            <person name="de Melo A.L.T.M."/>
            <person name="Pandolfi V."/>
            <person name="Bustamante F.O."/>
            <person name="Brasileiro-Vidal A.C."/>
            <person name="Benko-Iseppon A.M."/>
        </authorList>
    </citation>
    <scope>NUCLEOTIDE SEQUENCE [LARGE SCALE GENOMIC DNA]</scope>
    <source>
        <tissue evidence="3">Leaves</tissue>
    </source>
</reference>
<protein>
    <recommendedName>
        <fullName evidence="2">Zinc knuckle CX2CX4HX4C domain-containing protein</fullName>
    </recommendedName>
</protein>
<evidence type="ECO:0000313" key="3">
    <source>
        <dbReference type="EMBL" id="MED6155940.1"/>
    </source>
</evidence>
<evidence type="ECO:0000256" key="1">
    <source>
        <dbReference type="SAM" id="MobiDB-lite"/>
    </source>
</evidence>
<keyword evidence="4" id="KW-1185">Reference proteome</keyword>
<feature type="region of interest" description="Disordered" evidence="1">
    <location>
        <begin position="1"/>
        <end position="22"/>
    </location>
</feature>
<proteinExistence type="predicted"/>
<feature type="region of interest" description="Disordered" evidence="1">
    <location>
        <begin position="210"/>
        <end position="236"/>
    </location>
</feature>
<dbReference type="Pfam" id="PF14392">
    <property type="entry name" value="zf-CCHC_4"/>
    <property type="match status" value="1"/>
</dbReference>
<gene>
    <name evidence="3" type="ORF">PIB30_010288</name>
</gene>
<comment type="caution">
    <text evidence="3">The sequence shown here is derived from an EMBL/GenBank/DDBJ whole genome shotgun (WGS) entry which is preliminary data.</text>
</comment>
<dbReference type="InterPro" id="IPR025836">
    <property type="entry name" value="Zn_knuckle_CX2CX4HX4C"/>
</dbReference>